<evidence type="ECO:0000313" key="1">
    <source>
        <dbReference type="EMBL" id="KGE20970.1"/>
    </source>
</evidence>
<accession>A0A098MEJ1</accession>
<dbReference type="STRING" id="268407.PWYN_02080"/>
<comment type="caution">
    <text evidence="1">The sequence shown here is derived from an EMBL/GenBank/DDBJ whole genome shotgun (WGS) entry which is preliminary data.</text>
</comment>
<gene>
    <name evidence="1" type="ORF">PWYN_02080</name>
</gene>
<dbReference type="eggNOG" id="ENOG502ZVFP">
    <property type="taxonomic scope" value="Bacteria"/>
</dbReference>
<keyword evidence="2" id="KW-1185">Reference proteome</keyword>
<dbReference type="OrthoDB" id="2654428at2"/>
<evidence type="ECO:0000313" key="2">
    <source>
        <dbReference type="Proteomes" id="UP000029734"/>
    </source>
</evidence>
<proteinExistence type="predicted"/>
<reference evidence="1 2" key="1">
    <citation type="submission" date="2014-08" db="EMBL/GenBank/DDBJ databases">
        <authorList>
            <person name="den Bakker H.C."/>
        </authorList>
    </citation>
    <scope>NUCLEOTIDE SEQUENCE [LARGE SCALE GENOMIC DNA]</scope>
    <source>
        <strain evidence="1 2">DSM 18334</strain>
    </source>
</reference>
<dbReference type="AlphaFoldDB" id="A0A098MEJ1"/>
<dbReference type="RefSeq" id="WP_036647809.1">
    <property type="nucleotide sequence ID" value="NZ_JQCR01000001.1"/>
</dbReference>
<organism evidence="1 2">
    <name type="scientific">Paenibacillus wynnii</name>
    <dbReference type="NCBI Taxonomy" id="268407"/>
    <lineage>
        <taxon>Bacteria</taxon>
        <taxon>Bacillati</taxon>
        <taxon>Bacillota</taxon>
        <taxon>Bacilli</taxon>
        <taxon>Bacillales</taxon>
        <taxon>Paenibacillaceae</taxon>
        <taxon>Paenibacillus</taxon>
    </lineage>
</organism>
<dbReference type="Proteomes" id="UP000029734">
    <property type="component" value="Unassembled WGS sequence"/>
</dbReference>
<sequence>MNVLILLLSLLTPYLEKPAQQEPLSAAAFSRPVSAVFAFQHTQAVTTYINRFESLSDVELFTTEEELIDQKGLPLNIQKDPWQGCLEYQYEELSAGICEGIVLYVHVTPHQAQEHGLSVNGIELDPEKGYIQDLLGAPDFKAEDGDVYIRGSNALKIYRDQVSGKWLGIDLFDGNSS</sequence>
<reference evidence="1 2" key="2">
    <citation type="submission" date="2014-10" db="EMBL/GenBank/DDBJ databases">
        <title>Comparative genomics of the Paenibacillus odorifer group.</title>
        <authorList>
            <person name="Tsai Y.-C."/>
            <person name="Martin N."/>
            <person name="Korlach J."/>
            <person name="Wiedmann M."/>
        </authorList>
    </citation>
    <scope>NUCLEOTIDE SEQUENCE [LARGE SCALE GENOMIC DNA]</scope>
    <source>
        <strain evidence="1 2">DSM 18334</strain>
    </source>
</reference>
<dbReference type="EMBL" id="JQCR01000001">
    <property type="protein sequence ID" value="KGE20970.1"/>
    <property type="molecule type" value="Genomic_DNA"/>
</dbReference>
<protein>
    <submittedName>
        <fullName evidence="1">Uncharacterized protein</fullName>
    </submittedName>
</protein>
<name>A0A098MEJ1_9BACL</name>